<organism evidence="6 7">
    <name type="scientific">Caenorhabditis japonica</name>
    <dbReference type="NCBI Taxonomy" id="281687"/>
    <lineage>
        <taxon>Eukaryota</taxon>
        <taxon>Metazoa</taxon>
        <taxon>Ecdysozoa</taxon>
        <taxon>Nematoda</taxon>
        <taxon>Chromadorea</taxon>
        <taxon>Rhabditida</taxon>
        <taxon>Rhabditina</taxon>
        <taxon>Rhabditomorpha</taxon>
        <taxon>Rhabditoidea</taxon>
        <taxon>Rhabditidae</taxon>
        <taxon>Peloderinae</taxon>
        <taxon>Caenorhabditis</taxon>
    </lineage>
</organism>
<dbReference type="Proteomes" id="UP000005237">
    <property type="component" value="Unassembled WGS sequence"/>
</dbReference>
<feature type="transmembrane region" description="Helical" evidence="3">
    <location>
        <begin position="664"/>
        <end position="684"/>
    </location>
</feature>
<keyword evidence="2" id="KW-0067">ATP-binding</keyword>
<reference evidence="7" key="1">
    <citation type="submission" date="2010-08" db="EMBL/GenBank/DDBJ databases">
        <authorList>
            <consortium name="Caenorhabditis japonica Sequencing Consortium"/>
            <person name="Wilson R.K."/>
        </authorList>
    </citation>
    <scope>NUCLEOTIDE SEQUENCE [LARGE SCALE GENOMIC DNA]</scope>
    <source>
        <strain evidence="7">DF5081</strain>
    </source>
</reference>
<feature type="domain" description="KfrB" evidence="5">
    <location>
        <begin position="340"/>
        <end position="392"/>
    </location>
</feature>
<dbReference type="InterPro" id="IPR010488">
    <property type="entry name" value="Zeta_toxin_domain"/>
</dbReference>
<evidence type="ECO:0000259" key="5">
    <source>
        <dbReference type="Pfam" id="PF18790"/>
    </source>
</evidence>
<dbReference type="GO" id="GO:0005524">
    <property type="term" value="F:ATP binding"/>
    <property type="evidence" value="ECO:0007669"/>
    <property type="project" value="UniProtKB-KW"/>
</dbReference>
<keyword evidence="1" id="KW-0547">Nucleotide-binding</keyword>
<dbReference type="Pfam" id="PF11903">
    <property type="entry name" value="ParD_like"/>
    <property type="match status" value="1"/>
</dbReference>
<keyword evidence="3" id="KW-0472">Membrane</keyword>
<keyword evidence="3" id="KW-0812">Transmembrane</keyword>
<evidence type="ECO:0000259" key="4">
    <source>
        <dbReference type="Pfam" id="PF06414"/>
    </source>
</evidence>
<dbReference type="InterPro" id="IPR021831">
    <property type="entry name" value="ParD-like"/>
</dbReference>
<dbReference type="GO" id="GO:0016301">
    <property type="term" value="F:kinase activity"/>
    <property type="evidence" value="ECO:0007669"/>
    <property type="project" value="InterPro"/>
</dbReference>
<dbReference type="AlphaFoldDB" id="A0A8R1ICA1"/>
<evidence type="ECO:0000313" key="7">
    <source>
        <dbReference type="Proteomes" id="UP000005237"/>
    </source>
</evidence>
<feature type="transmembrane region" description="Helical" evidence="3">
    <location>
        <begin position="704"/>
        <end position="728"/>
    </location>
</feature>
<feature type="domain" description="Zeta toxin" evidence="4">
    <location>
        <begin position="162"/>
        <end position="263"/>
    </location>
</feature>
<feature type="transmembrane region" description="Helical" evidence="3">
    <location>
        <begin position="638"/>
        <end position="658"/>
    </location>
</feature>
<feature type="transmembrane region" description="Helical" evidence="3">
    <location>
        <begin position="602"/>
        <end position="626"/>
    </location>
</feature>
<evidence type="ECO:0000256" key="3">
    <source>
        <dbReference type="SAM" id="Phobius"/>
    </source>
</evidence>
<dbReference type="Pfam" id="PF06414">
    <property type="entry name" value="Zeta_toxin"/>
    <property type="match status" value="1"/>
</dbReference>
<dbReference type="Gene3D" id="3.40.50.300">
    <property type="entry name" value="P-loop containing nucleotide triphosphate hydrolases"/>
    <property type="match status" value="1"/>
</dbReference>
<evidence type="ECO:0000313" key="6">
    <source>
        <dbReference type="EnsemblMetazoa" id="CJA23104.1"/>
    </source>
</evidence>
<reference evidence="6" key="2">
    <citation type="submission" date="2022-06" db="UniProtKB">
        <authorList>
            <consortium name="EnsemblMetazoa"/>
        </authorList>
    </citation>
    <scope>IDENTIFICATION</scope>
    <source>
        <strain evidence="6">DF5081</strain>
    </source>
</reference>
<dbReference type="PANTHER" id="PTHR39206:SF1">
    <property type="entry name" value="SLL8004 PROTEIN"/>
    <property type="match status" value="1"/>
</dbReference>
<accession>A0A8R1ICA1</accession>
<proteinExistence type="predicted"/>
<keyword evidence="3" id="KW-1133">Transmembrane helix</keyword>
<sequence length="747" mass="80831">MGTTASIKISSQLVEDARSEGAIMNRSIAGQVEHWATLGRRMENAFGFGMDRVRAALQGKFDPGNLSEQERRYYYDLLDNELGTPSAAEIRTMAAIGREQGAAGYDDDGQLVTVGADGKTTAVPENRLEKRYPDAEFVNADELALKEFGHPARTAAESARGQELAENRRRELMAERKSLVTESTFSHPSKVDLVREAKAAGYEVVLYHVNVRSPNVSVMRVAHRVDKGGHPVPEDKIRQRYDRNQPLIREAAKLADRAYIFDNSQLGKPHELAVILERGTAIRASENVPAWARVLYKDELRNFSQSRQHRAASSFADSRRMTERELGDGAKTFIPRPGGDYRGKVIGETDLHVVQQVGKLSAVAHFRDQLDRAPRMGEVVEIRYGQDSKVSVRSQQELTEAKAKADTFRNEAAKEGVRKYPDLAPSYAYVRAVEARVGASQPGSAAKVAAKVREELAGRIERENPAMKGIVIAAALAFSASASAHDLDVTATQGTPASIVADLESVEGEGKTAFVKRIAEVARGYTRENGHEVCGWIAYGGHSAFSVRLVTLGSQIACGAAKGVVIDGYSAGNELIHSHPEKRVLRLTALDRKLRGRTQETVMLDILLIIAALAVAILSLGGIINFNQHVGRRFGYRFFAWPRLVLGGIAVASILGGIGGALGASLGPIAIATGVATILALAAFNIHRTNLALGLIGSSMETALYVAAGVFGIVVALPALLIAVAAAFGRVEPTMRQNHIYYDNHSA</sequence>
<evidence type="ECO:0000256" key="1">
    <source>
        <dbReference type="ARBA" id="ARBA00022741"/>
    </source>
</evidence>
<protein>
    <submittedName>
        <fullName evidence="6">Zeta_toxin domain-containing protein</fullName>
    </submittedName>
</protein>
<keyword evidence="7" id="KW-1185">Reference proteome</keyword>
<dbReference type="PANTHER" id="PTHR39206">
    <property type="entry name" value="SLL8004 PROTEIN"/>
    <property type="match status" value="1"/>
</dbReference>
<dbReference type="InterPro" id="IPR027417">
    <property type="entry name" value="P-loop_NTPase"/>
</dbReference>
<name>A0A8R1ICA1_CAEJA</name>
<evidence type="ECO:0000256" key="2">
    <source>
        <dbReference type="ARBA" id="ARBA00022840"/>
    </source>
</evidence>
<dbReference type="InterPro" id="IPR040782">
    <property type="entry name" value="KfrB"/>
</dbReference>
<dbReference type="EnsemblMetazoa" id="CJA23104.1">
    <property type="protein sequence ID" value="CJA23104.1"/>
    <property type="gene ID" value="WBGene00178676"/>
</dbReference>
<dbReference type="Pfam" id="PF18790">
    <property type="entry name" value="KfrB"/>
    <property type="match status" value="1"/>
</dbReference>